<feature type="chain" id="PRO_5013312668" evidence="2">
    <location>
        <begin position="23"/>
        <end position="872"/>
    </location>
</feature>
<reference evidence="4 5" key="1">
    <citation type="submission" date="2016-10" db="EMBL/GenBank/DDBJ databases">
        <authorList>
            <person name="de Groot N.N."/>
        </authorList>
    </citation>
    <scope>NUCLEOTIDE SEQUENCE [LARGE SCALE GENOMIC DNA]</scope>
    <source>
        <strain evidence="4 5">CBS 141442</strain>
    </source>
</reference>
<evidence type="ECO:0000313" key="4">
    <source>
        <dbReference type="EMBL" id="SGZ47048.1"/>
    </source>
</evidence>
<dbReference type="InterPro" id="IPR018871">
    <property type="entry name" value="GLEYA_adhesin_domain"/>
</dbReference>
<keyword evidence="5" id="KW-1185">Reference proteome</keyword>
<keyword evidence="2" id="KW-0732">Signal</keyword>
<dbReference type="AlphaFoldDB" id="A0A1L0D5Q5"/>
<dbReference type="InterPro" id="IPR037524">
    <property type="entry name" value="PA14/GLEYA"/>
</dbReference>
<name>A0A1L0D5Q5_9ASCO</name>
<dbReference type="EMBL" id="LT635756">
    <property type="protein sequence ID" value="SGZ47048.1"/>
    <property type="molecule type" value="Genomic_DNA"/>
</dbReference>
<feature type="signal peptide" evidence="2">
    <location>
        <begin position="1"/>
        <end position="22"/>
    </location>
</feature>
<evidence type="ECO:0000256" key="1">
    <source>
        <dbReference type="SAM" id="MobiDB-lite"/>
    </source>
</evidence>
<dbReference type="Pfam" id="PF10528">
    <property type="entry name" value="GLEYA"/>
    <property type="match status" value="1"/>
</dbReference>
<evidence type="ECO:0000256" key="2">
    <source>
        <dbReference type="SAM" id="SignalP"/>
    </source>
</evidence>
<dbReference type="PROSITE" id="PS51257">
    <property type="entry name" value="PROKAR_LIPOPROTEIN"/>
    <property type="match status" value="1"/>
</dbReference>
<evidence type="ECO:0000313" key="5">
    <source>
        <dbReference type="Proteomes" id="UP000182334"/>
    </source>
</evidence>
<accession>A0A1L0D5Q5</accession>
<gene>
    <name evidence="4" type="ORF">SAMEA4029010_CIC11G00000000253</name>
</gene>
<feature type="compositionally biased region" description="Low complexity" evidence="1">
    <location>
        <begin position="749"/>
        <end position="781"/>
    </location>
</feature>
<evidence type="ECO:0000259" key="3">
    <source>
        <dbReference type="PROSITE" id="PS51820"/>
    </source>
</evidence>
<dbReference type="OrthoDB" id="3997081at2759"/>
<dbReference type="PROSITE" id="PS51820">
    <property type="entry name" value="PA14"/>
    <property type="match status" value="1"/>
</dbReference>
<protein>
    <submittedName>
        <fullName evidence="4">CIC11C00000000253</fullName>
    </submittedName>
</protein>
<proteinExistence type="predicted"/>
<dbReference type="STRING" id="45354.A0A1L0D5Q5"/>
<feature type="region of interest" description="Disordered" evidence="1">
    <location>
        <begin position="739"/>
        <end position="790"/>
    </location>
</feature>
<sequence length="872" mass="91811">MFKRALLVAVSLLAAPIGAILGCSSGTQVSKGFDVTFYTYVKSSNVGYQDGFFEGGYRTTQYNHVSGITETFFEVGLESISAVQQGEVYGVSTTISNFTLEMNGYFYADKSGSYKFYGGVNDGYTFLIGSGTSCCDLLNGVNTTSTFKNTKGNTNWGDNLYDLATLELVGGNYYPVKIVYFNKVSQGFFNMTYIPPSSSAAYDIGLNIYQVTFDSNMCIQTTSTTTIPWTGTFTSTYTTATTVTELTRTFPETLVVIETPVSTLTTTIPWTGTFTSTYTTDTVITGLGTTVTETLVVIETPVSTLTTTIPWTGTFTSTYTTDTVITGLGTTVTETLVVIETPVSTLTTTIPWTGTFTSTYTTDTVITGLGTTVTETLVVIETPVSTLTTTIPWTGTFTSTYTTDTVITGLGTTVTETLVVIETPVSTLTTTIPWTGTFTSTYTTDTVITGLGTTVTETLVVIETPVSTLTTTIPWTGTFTSTYTTDTVITGLGTTVTETLVVIETPVSTLTTTIPWTGTFTSTYTTDTVITGLGTTVTETLVVIETPSSILSFPWTNSLSSLTTNGNTEESSTQIVPTSVDTSSVTVPWTGTHTLTQTILSVVTYEGTTSSEEVVIVETSTSGKSSSTVVETNSVVVTETICPICTQYSSTWTTTIVKGVTTTVCGEVHVSTDSAGGPVTTLVHSTPTEGNTVTFVTTDFIGLTVTVCGIESSSSDISGNLSVVTVTVSTVSTVCESSEYNNIHKPEEQTSTGGQPGGQTTVVASSVAESSAAEKATSESSNGEQNQISEETTVVYVTTTTGSQGSNIETYQATESVPNAAGSTLVSTYISSSVANQESLSVSADISTFEGGSSTTRFSLTIIISVIALAMV</sequence>
<dbReference type="Proteomes" id="UP000182334">
    <property type="component" value="Chromosome I"/>
</dbReference>
<feature type="domain" description="PA14" evidence="3">
    <location>
        <begin position="52"/>
        <end position="207"/>
    </location>
</feature>
<organism evidence="4 5">
    <name type="scientific">Sungouiella intermedia</name>
    <dbReference type="NCBI Taxonomy" id="45354"/>
    <lineage>
        <taxon>Eukaryota</taxon>
        <taxon>Fungi</taxon>
        <taxon>Dikarya</taxon>
        <taxon>Ascomycota</taxon>
        <taxon>Saccharomycotina</taxon>
        <taxon>Pichiomycetes</taxon>
        <taxon>Metschnikowiaceae</taxon>
        <taxon>Sungouiella</taxon>
    </lineage>
</organism>
<dbReference type="Gene3D" id="2.60.120.1560">
    <property type="match status" value="1"/>
</dbReference>